<sequence length="75" mass="9141">MKLDALNFINLILIITSISVIFSYIKYSYKKTIYKIHSSLVYKKLSYALNYSRKLSPIDFFVFEKYEIWRYSFLF</sequence>
<keyword evidence="3" id="KW-1185">Reference proteome</keyword>
<organism evidence="2 3">
    <name type="scientific">Clostridium omnivorum</name>
    <dbReference type="NCBI Taxonomy" id="1604902"/>
    <lineage>
        <taxon>Bacteria</taxon>
        <taxon>Bacillati</taxon>
        <taxon>Bacillota</taxon>
        <taxon>Clostridia</taxon>
        <taxon>Eubacteriales</taxon>
        <taxon>Clostridiaceae</taxon>
        <taxon>Clostridium</taxon>
    </lineage>
</organism>
<keyword evidence="1" id="KW-0472">Membrane</keyword>
<keyword evidence="1" id="KW-1133">Transmembrane helix</keyword>
<dbReference type="EMBL" id="BRXR01000001">
    <property type="protein sequence ID" value="GLC31530.1"/>
    <property type="molecule type" value="Genomic_DNA"/>
</dbReference>
<evidence type="ECO:0000313" key="3">
    <source>
        <dbReference type="Proteomes" id="UP001208567"/>
    </source>
</evidence>
<evidence type="ECO:0000313" key="2">
    <source>
        <dbReference type="EMBL" id="GLC31530.1"/>
    </source>
</evidence>
<dbReference type="Proteomes" id="UP001208567">
    <property type="component" value="Unassembled WGS sequence"/>
</dbReference>
<evidence type="ECO:0000256" key="1">
    <source>
        <dbReference type="SAM" id="Phobius"/>
    </source>
</evidence>
<name>A0ABQ5N8F7_9CLOT</name>
<reference evidence="2 3" key="1">
    <citation type="journal article" date="2024" name="Int. J. Syst. Evol. Microbiol.">
        <title>Clostridium omnivorum sp. nov., isolated from anoxic soil under the treatment of reductive soil disinfestation.</title>
        <authorList>
            <person name="Ueki A."/>
            <person name="Tonouchi A."/>
            <person name="Kaku N."/>
            <person name="Honma S."/>
            <person name="Ueki K."/>
        </authorList>
    </citation>
    <scope>NUCLEOTIDE SEQUENCE [LARGE SCALE GENOMIC DNA]</scope>
    <source>
        <strain evidence="2 3">E14</strain>
    </source>
</reference>
<gene>
    <name evidence="2" type="ORF">bsdE14_29400</name>
</gene>
<accession>A0ABQ5N8F7</accession>
<feature type="transmembrane region" description="Helical" evidence="1">
    <location>
        <begin position="6"/>
        <end position="25"/>
    </location>
</feature>
<comment type="caution">
    <text evidence="2">The sequence shown here is derived from an EMBL/GenBank/DDBJ whole genome shotgun (WGS) entry which is preliminary data.</text>
</comment>
<proteinExistence type="predicted"/>
<keyword evidence="1" id="KW-0812">Transmembrane</keyword>
<protein>
    <submittedName>
        <fullName evidence="2">Uncharacterized protein</fullName>
    </submittedName>
</protein>